<dbReference type="AlphaFoldDB" id="A0A2P2J3L8"/>
<keyword evidence="1" id="KW-1133">Transmembrane helix</keyword>
<name>A0A2P2J3L8_RHIMU</name>
<sequence length="59" mass="6818">MGATVRPKMSSKLDLKAKNMKILDNLICVFFFFFYNLPVHFSFSFKCFSSSLHGMITKC</sequence>
<dbReference type="EMBL" id="GGEC01007585">
    <property type="protein sequence ID" value="MBW88068.1"/>
    <property type="molecule type" value="Transcribed_RNA"/>
</dbReference>
<keyword evidence="1" id="KW-0812">Transmembrane</keyword>
<accession>A0A2P2J3L8</accession>
<organism evidence="2">
    <name type="scientific">Rhizophora mucronata</name>
    <name type="common">Asiatic mangrove</name>
    <dbReference type="NCBI Taxonomy" id="61149"/>
    <lineage>
        <taxon>Eukaryota</taxon>
        <taxon>Viridiplantae</taxon>
        <taxon>Streptophyta</taxon>
        <taxon>Embryophyta</taxon>
        <taxon>Tracheophyta</taxon>
        <taxon>Spermatophyta</taxon>
        <taxon>Magnoliopsida</taxon>
        <taxon>eudicotyledons</taxon>
        <taxon>Gunneridae</taxon>
        <taxon>Pentapetalae</taxon>
        <taxon>rosids</taxon>
        <taxon>fabids</taxon>
        <taxon>Malpighiales</taxon>
        <taxon>Rhizophoraceae</taxon>
        <taxon>Rhizophora</taxon>
    </lineage>
</organism>
<feature type="transmembrane region" description="Helical" evidence="1">
    <location>
        <begin position="22"/>
        <end position="43"/>
    </location>
</feature>
<protein>
    <submittedName>
        <fullName evidence="2">Uncharacterized protein</fullName>
    </submittedName>
</protein>
<proteinExistence type="predicted"/>
<evidence type="ECO:0000256" key="1">
    <source>
        <dbReference type="SAM" id="Phobius"/>
    </source>
</evidence>
<evidence type="ECO:0000313" key="2">
    <source>
        <dbReference type="EMBL" id="MBW88068.1"/>
    </source>
</evidence>
<keyword evidence="1" id="KW-0472">Membrane</keyword>
<reference evidence="2" key="1">
    <citation type="submission" date="2018-02" db="EMBL/GenBank/DDBJ databases">
        <title>Rhizophora mucronata_Transcriptome.</title>
        <authorList>
            <person name="Meera S.P."/>
            <person name="Sreeshan A."/>
            <person name="Augustine A."/>
        </authorList>
    </citation>
    <scope>NUCLEOTIDE SEQUENCE</scope>
    <source>
        <tissue evidence="2">Leaf</tissue>
    </source>
</reference>